<evidence type="ECO:0008006" key="4">
    <source>
        <dbReference type="Google" id="ProtNLM"/>
    </source>
</evidence>
<organism evidence="2 3">
    <name type="scientific">Gimesia alba</name>
    <dbReference type="NCBI Taxonomy" id="2527973"/>
    <lineage>
        <taxon>Bacteria</taxon>
        <taxon>Pseudomonadati</taxon>
        <taxon>Planctomycetota</taxon>
        <taxon>Planctomycetia</taxon>
        <taxon>Planctomycetales</taxon>
        <taxon>Planctomycetaceae</taxon>
        <taxon>Gimesia</taxon>
    </lineage>
</organism>
<keyword evidence="3" id="KW-1185">Reference proteome</keyword>
<dbReference type="KEGG" id="gaz:Pan241w_02190"/>
<dbReference type="AlphaFoldDB" id="A0A517R8Q5"/>
<protein>
    <recommendedName>
        <fullName evidence="4">Carboxypeptidase regulatory-like domain-containing protein</fullName>
    </recommendedName>
</protein>
<proteinExistence type="predicted"/>
<dbReference type="RefSeq" id="WP_145209649.1">
    <property type="nucleotide sequence ID" value="NZ_CP036269.1"/>
</dbReference>
<reference evidence="2 3" key="1">
    <citation type="submission" date="2019-02" db="EMBL/GenBank/DDBJ databases">
        <title>Deep-cultivation of Planctomycetes and their phenomic and genomic characterization uncovers novel biology.</title>
        <authorList>
            <person name="Wiegand S."/>
            <person name="Jogler M."/>
            <person name="Boedeker C."/>
            <person name="Pinto D."/>
            <person name="Vollmers J."/>
            <person name="Rivas-Marin E."/>
            <person name="Kohn T."/>
            <person name="Peeters S.H."/>
            <person name="Heuer A."/>
            <person name="Rast P."/>
            <person name="Oberbeckmann S."/>
            <person name="Bunk B."/>
            <person name="Jeske O."/>
            <person name="Meyerdierks A."/>
            <person name="Storesund J.E."/>
            <person name="Kallscheuer N."/>
            <person name="Luecker S."/>
            <person name="Lage O.M."/>
            <person name="Pohl T."/>
            <person name="Merkel B.J."/>
            <person name="Hornburger P."/>
            <person name="Mueller R.-W."/>
            <person name="Bruemmer F."/>
            <person name="Labrenz M."/>
            <person name="Spormann A.M."/>
            <person name="Op den Camp H."/>
            <person name="Overmann J."/>
            <person name="Amann R."/>
            <person name="Jetten M.S.M."/>
            <person name="Mascher T."/>
            <person name="Medema M.H."/>
            <person name="Devos D.P."/>
            <person name="Kaster A.-K."/>
            <person name="Ovreas L."/>
            <person name="Rohde M."/>
            <person name="Galperin M.Y."/>
            <person name="Jogler C."/>
        </authorList>
    </citation>
    <scope>NUCLEOTIDE SEQUENCE [LARGE SCALE GENOMIC DNA]</scope>
    <source>
        <strain evidence="2 3">Pan241w</strain>
    </source>
</reference>
<accession>A0A517R8Q5</accession>
<dbReference type="EMBL" id="CP036269">
    <property type="protein sequence ID" value="QDT40163.1"/>
    <property type="molecule type" value="Genomic_DNA"/>
</dbReference>
<sequence length="153" mass="16980">MENNDLAFDRHRGVHCYSTVFLCGLLSLFCAGCGEETGRMSFSGKIEGLQDFQGTISFRPASSETNLPVTSGRVKQGTYSFTKENGPFPGEYSVLIERHVPLRKGASAQKVLPQRWRFQRTVPSPDQEQEINSDFTLDATSQIPSETLEQAGK</sequence>
<feature type="region of interest" description="Disordered" evidence="1">
    <location>
        <begin position="123"/>
        <end position="153"/>
    </location>
</feature>
<dbReference type="Proteomes" id="UP000317171">
    <property type="component" value="Chromosome"/>
</dbReference>
<evidence type="ECO:0000256" key="1">
    <source>
        <dbReference type="SAM" id="MobiDB-lite"/>
    </source>
</evidence>
<evidence type="ECO:0000313" key="3">
    <source>
        <dbReference type="Proteomes" id="UP000317171"/>
    </source>
</evidence>
<evidence type="ECO:0000313" key="2">
    <source>
        <dbReference type="EMBL" id="QDT40163.1"/>
    </source>
</evidence>
<gene>
    <name evidence="2" type="ORF">Pan241w_02190</name>
</gene>
<name>A0A517R8Q5_9PLAN</name>